<feature type="transmembrane region" description="Helical" evidence="1">
    <location>
        <begin position="138"/>
        <end position="155"/>
    </location>
</feature>
<evidence type="ECO:0000259" key="2">
    <source>
        <dbReference type="Pfam" id="PF01609"/>
    </source>
</evidence>
<dbReference type="InterPro" id="IPR047654">
    <property type="entry name" value="IS1634_transpos"/>
</dbReference>
<reference evidence="3 4" key="2">
    <citation type="submission" date="2020-02" db="EMBL/GenBank/DDBJ databases">
        <title>Genome sequences of Thiorhodococcus mannitoliphagus and Thiorhodococcus minor, purple sulfur photosynthetic bacteria in the gammaproteobacterial family, Chromatiaceae.</title>
        <authorList>
            <person name="Aviles F.A."/>
            <person name="Meyer T.E."/>
            <person name="Kyndt J.A."/>
        </authorList>
    </citation>
    <scope>NUCLEOTIDE SEQUENCE [LARGE SCALE GENOMIC DNA]</scope>
    <source>
        <strain evidence="3 4">DSM 18266</strain>
    </source>
</reference>
<organism evidence="3 4">
    <name type="scientific">Thiorhodococcus mannitoliphagus</name>
    <dbReference type="NCBI Taxonomy" id="329406"/>
    <lineage>
        <taxon>Bacteria</taxon>
        <taxon>Pseudomonadati</taxon>
        <taxon>Pseudomonadota</taxon>
        <taxon>Gammaproteobacteria</taxon>
        <taxon>Chromatiales</taxon>
        <taxon>Chromatiaceae</taxon>
        <taxon>Thiorhodococcus</taxon>
    </lineage>
</organism>
<dbReference type="AlphaFoldDB" id="A0A6P1E4F4"/>
<dbReference type="Pfam" id="PF01609">
    <property type="entry name" value="DDE_Tnp_1"/>
    <property type="match status" value="1"/>
</dbReference>
<dbReference type="NCBIfam" id="NF033559">
    <property type="entry name" value="transpos_IS1634"/>
    <property type="match status" value="1"/>
</dbReference>
<evidence type="ECO:0000313" key="3">
    <source>
        <dbReference type="EMBL" id="NEX23826.1"/>
    </source>
</evidence>
<dbReference type="SUPFAM" id="SSF53098">
    <property type="entry name" value="Ribonuclease H-like"/>
    <property type="match status" value="1"/>
</dbReference>
<dbReference type="GO" id="GO:0003677">
    <property type="term" value="F:DNA binding"/>
    <property type="evidence" value="ECO:0007669"/>
    <property type="project" value="InterPro"/>
</dbReference>
<proteinExistence type="predicted"/>
<dbReference type="EMBL" id="JAAIJR010000351">
    <property type="protein sequence ID" value="NEX23826.1"/>
    <property type="molecule type" value="Genomic_DNA"/>
</dbReference>
<comment type="caution">
    <text evidence="3">The sequence shown here is derived from an EMBL/GenBank/DDBJ whole genome shotgun (WGS) entry which is preliminary data.</text>
</comment>
<feature type="domain" description="Transposase IS4-like" evidence="2">
    <location>
        <begin position="79"/>
        <end position="150"/>
    </location>
</feature>
<dbReference type="InterPro" id="IPR002559">
    <property type="entry name" value="Transposase_11"/>
</dbReference>
<protein>
    <submittedName>
        <fullName evidence="3">IS1634 family transposase</fullName>
    </submittedName>
</protein>
<sequence length="231" mass="26591">MLKDFERLCNTDFACEADALKALARFESTLKIAMLGETHIEALPRFKGKGRPAKGREPDFFVYRIVGALASRVQERQRRLERKSCFILATNQLDEHLLSDEDLIAAYKDQQKVERGFRFLKDPMFKAATLYLKKPERIMALMMVMTLCLLVYAALEQRIREVLKAEQATVPDQTGKPTARRTARWVFQYFKGIHVLVVEHVEQIVLHVEQHHSVLLQLLGPRYVAIYSASG</sequence>
<keyword evidence="1" id="KW-0812">Transmembrane</keyword>
<dbReference type="GO" id="GO:0004803">
    <property type="term" value="F:transposase activity"/>
    <property type="evidence" value="ECO:0007669"/>
    <property type="project" value="InterPro"/>
</dbReference>
<dbReference type="PANTHER" id="PTHR34614:SF2">
    <property type="entry name" value="TRANSPOSASE IS4-LIKE DOMAIN-CONTAINING PROTEIN"/>
    <property type="match status" value="1"/>
</dbReference>
<dbReference type="PANTHER" id="PTHR34614">
    <property type="match status" value="1"/>
</dbReference>
<dbReference type="InterPro" id="IPR012337">
    <property type="entry name" value="RNaseH-like_sf"/>
</dbReference>
<reference evidence="4" key="1">
    <citation type="journal article" date="2020" name="Microbiol. Resour. Announc.">
        <title>Draft Genome Sequences of Thiorhodococcus mannitoliphagus and Thiorhodococcus minor, Purple Sulfur Photosynthetic Bacteria in the Gammaproteobacterial Family Chromatiaceae.</title>
        <authorList>
            <person name="Aviles F.A."/>
            <person name="Meyer T.E."/>
            <person name="Kyndt J.A."/>
        </authorList>
    </citation>
    <scope>NUCLEOTIDE SEQUENCE [LARGE SCALE GENOMIC DNA]</scope>
    <source>
        <strain evidence="4">DSM 18266</strain>
    </source>
</reference>
<keyword evidence="1" id="KW-1133">Transmembrane helix</keyword>
<dbReference type="Proteomes" id="UP000471640">
    <property type="component" value="Unassembled WGS sequence"/>
</dbReference>
<accession>A0A6P1E4F4</accession>
<name>A0A6P1E4F4_9GAMM</name>
<keyword evidence="4" id="KW-1185">Reference proteome</keyword>
<keyword evidence="1" id="KW-0472">Membrane</keyword>
<gene>
    <name evidence="3" type="ORF">G3480_26825</name>
</gene>
<evidence type="ECO:0000313" key="4">
    <source>
        <dbReference type="Proteomes" id="UP000471640"/>
    </source>
</evidence>
<dbReference type="GO" id="GO:0006313">
    <property type="term" value="P:DNA transposition"/>
    <property type="evidence" value="ECO:0007669"/>
    <property type="project" value="InterPro"/>
</dbReference>
<evidence type="ECO:0000256" key="1">
    <source>
        <dbReference type="SAM" id="Phobius"/>
    </source>
</evidence>